<evidence type="ECO:0000313" key="1">
    <source>
        <dbReference type="EMBL" id="MPM76651.1"/>
    </source>
</evidence>
<proteinExistence type="predicted"/>
<comment type="caution">
    <text evidence="1">The sequence shown here is derived from an EMBL/GenBank/DDBJ whole genome shotgun (WGS) entry which is preliminary data.</text>
</comment>
<protein>
    <submittedName>
        <fullName evidence="1">Uncharacterized protein</fullName>
    </submittedName>
</protein>
<name>A0A645CI75_9ZZZZ</name>
<dbReference type="AlphaFoldDB" id="A0A645CI75"/>
<reference evidence="1" key="1">
    <citation type="submission" date="2019-08" db="EMBL/GenBank/DDBJ databases">
        <authorList>
            <person name="Kucharzyk K."/>
            <person name="Murdoch R.W."/>
            <person name="Higgins S."/>
            <person name="Loffler F."/>
        </authorList>
    </citation>
    <scope>NUCLEOTIDE SEQUENCE</scope>
</reference>
<gene>
    <name evidence="1" type="ORF">SDC9_123650</name>
</gene>
<dbReference type="EMBL" id="VSSQ01027411">
    <property type="protein sequence ID" value="MPM76651.1"/>
    <property type="molecule type" value="Genomic_DNA"/>
</dbReference>
<accession>A0A645CI75</accession>
<organism evidence="1">
    <name type="scientific">bioreactor metagenome</name>
    <dbReference type="NCBI Taxonomy" id="1076179"/>
    <lineage>
        <taxon>unclassified sequences</taxon>
        <taxon>metagenomes</taxon>
        <taxon>ecological metagenomes</taxon>
    </lineage>
</organism>
<sequence length="58" mass="6275">MRHPGTLLNCLYPNRLAAAHAVVAVHTAMQLQHIFAACQLVQTVNVLGDHRFTAALGL</sequence>